<evidence type="ECO:0000313" key="3">
    <source>
        <dbReference type="Proteomes" id="UP000034917"/>
    </source>
</evidence>
<feature type="chain" id="PRO_5002532291" description="EF-hand domain-containing protein" evidence="1">
    <location>
        <begin position="24"/>
        <end position="560"/>
    </location>
</feature>
<organism evidence="2 3">
    <name type="scientific">Candidatus Roizmanbacteria bacterium GW2011_GWC2_37_13</name>
    <dbReference type="NCBI Taxonomy" id="1618486"/>
    <lineage>
        <taxon>Bacteria</taxon>
        <taxon>Candidatus Roizmaniibacteriota</taxon>
    </lineage>
</organism>
<dbReference type="Gene3D" id="3.20.20.80">
    <property type="entry name" value="Glycosidases"/>
    <property type="match status" value="1"/>
</dbReference>
<evidence type="ECO:0008006" key="4">
    <source>
        <dbReference type="Google" id="ProtNLM"/>
    </source>
</evidence>
<gene>
    <name evidence="2" type="ORF">US40_C0009G0019</name>
</gene>
<dbReference type="InterPro" id="IPR018247">
    <property type="entry name" value="EF_Hand_1_Ca_BS"/>
</dbReference>
<dbReference type="AlphaFoldDB" id="A0A0G0G291"/>
<protein>
    <recommendedName>
        <fullName evidence="4">EF-hand domain-containing protein</fullName>
    </recommendedName>
</protein>
<reference evidence="2 3" key="1">
    <citation type="journal article" date="2015" name="Nature">
        <title>rRNA introns, odd ribosomes, and small enigmatic genomes across a large radiation of phyla.</title>
        <authorList>
            <person name="Brown C.T."/>
            <person name="Hug L.A."/>
            <person name="Thomas B.C."/>
            <person name="Sharon I."/>
            <person name="Castelle C.J."/>
            <person name="Singh A."/>
            <person name="Wilkins M.J."/>
            <person name="Williams K.H."/>
            <person name="Banfield J.F."/>
        </authorList>
    </citation>
    <scope>NUCLEOTIDE SEQUENCE [LARGE SCALE GENOMIC DNA]</scope>
</reference>
<keyword evidence="1" id="KW-0732">Signal</keyword>
<comment type="caution">
    <text evidence="2">The sequence shown here is derived from an EMBL/GenBank/DDBJ whole genome shotgun (WGS) entry which is preliminary data.</text>
</comment>
<dbReference type="EMBL" id="LBSV01000009">
    <property type="protein sequence ID" value="KKQ25313.1"/>
    <property type="molecule type" value="Genomic_DNA"/>
</dbReference>
<accession>A0A0G0G291</accession>
<dbReference type="Proteomes" id="UP000034917">
    <property type="component" value="Unassembled WGS sequence"/>
</dbReference>
<evidence type="ECO:0000313" key="2">
    <source>
        <dbReference type="EMBL" id="KKQ25313.1"/>
    </source>
</evidence>
<dbReference type="InterPro" id="IPR017853">
    <property type="entry name" value="GH"/>
</dbReference>
<name>A0A0G0G291_9BACT</name>
<evidence type="ECO:0000256" key="1">
    <source>
        <dbReference type="SAM" id="SignalP"/>
    </source>
</evidence>
<sequence length="560" mass="64869">MKYLFRFFVVALLLLGMTVRVAAAPNNIYGIHLAQPHLEDLKAASDLVNSNGGKWGYVTLVIQENDRDKNKWQGIFDLMRELHLIPIVRLATSPVGENWRRPEPEDVKDWVSFLDSLNWVVKDRYIILFNEPNHGSEWGGEVDEKSYSKIAFSFAKALKEKNPDYFVMLAGFDASAPSWPPGLEDEETFIRKMLTDSVSKIFDYIDGWSSHSYPNPAFAGSPWDYGRGTVRTYEWELELLKRLGVNKELSVFITETGWQRQPRRLNEADVAENFRIAFEQVWSGDSRVRAVTAFVLDYQGSPFLEFSWKTPSAKASEGQEFYQQYYTVQSLPKTKGEPEQVEKGEINFDLPKELVAQSKYDFKINLKNQGQGIWDKEENYELRIKNQESSNLNFLVSNLKDIKPFEEKTVDFSLKTVEEKNKEEIKFLLTKDNKVVIESKLWKYTVLPLPDLNIEVNFWPWGKGKGDDFEVQVFDVDDRLVFKKKGVKVENGQGIIKSIQNIAIDELYRVVILHPGHLPRQTYIVFQTKDNLAKFKSMLPFDKNSDGKLDFKDFLKLFSY</sequence>
<dbReference type="SUPFAM" id="SSF51445">
    <property type="entry name" value="(Trans)glycosidases"/>
    <property type="match status" value="1"/>
</dbReference>
<feature type="signal peptide" evidence="1">
    <location>
        <begin position="1"/>
        <end position="23"/>
    </location>
</feature>
<dbReference type="PROSITE" id="PS00018">
    <property type="entry name" value="EF_HAND_1"/>
    <property type="match status" value="1"/>
</dbReference>
<proteinExistence type="predicted"/>